<evidence type="ECO:0000313" key="2">
    <source>
        <dbReference type="Proteomes" id="UP000094271"/>
    </source>
</evidence>
<dbReference type="AlphaFoldDB" id="A0A1E3UNU5"/>
<dbReference type="EMBL" id="MEHA01000001">
    <property type="protein sequence ID" value="ODR55663.1"/>
    <property type="molecule type" value="Genomic_DNA"/>
</dbReference>
<accession>A0A1E3UNU5</accession>
<dbReference type="GO" id="GO:0003700">
    <property type="term" value="F:DNA-binding transcription factor activity"/>
    <property type="evidence" value="ECO:0007669"/>
    <property type="project" value="InterPro"/>
</dbReference>
<sequence length="276" mass="30930">MPDNMEILKLRLLISFLKMSPESCTVTKLAKTLGEEKYSVSRGMIALGKEGLLDRSSPRHPELTVRGKAIAGKYAERMDVAVNHLIYEGVGITEARQDATYLSLYCSDETFRAIRGMEERCRIKYELRGRRSFDGMVLCRNLRDGSYQFPFIIYRENVKDKQNISMANEGFAHPCELIVKKDTGTIRLRAVPVTRSSPDGKSMQAKISSLKYYDGQKFCDAEKNGDFMQFPAQVLNFVNIGDDQGQVLHGSVCLKMASSAGPGRMPESTAIFTVLI</sequence>
<dbReference type="SMART" id="SM00529">
    <property type="entry name" value="HTH_DTXR"/>
    <property type="match status" value="1"/>
</dbReference>
<gene>
    <name evidence="1" type="ORF">BEI59_00370</name>
</gene>
<evidence type="ECO:0000313" key="1">
    <source>
        <dbReference type="EMBL" id="ODR55663.1"/>
    </source>
</evidence>
<comment type="caution">
    <text evidence="1">The sequence shown here is derived from an EMBL/GenBank/DDBJ whole genome shotgun (WGS) entry which is preliminary data.</text>
</comment>
<dbReference type="GO" id="GO:0046914">
    <property type="term" value="F:transition metal ion binding"/>
    <property type="evidence" value="ECO:0007669"/>
    <property type="project" value="InterPro"/>
</dbReference>
<name>A0A1E3UNU5_9FIRM</name>
<proteinExistence type="predicted"/>
<dbReference type="Gene3D" id="1.10.10.10">
    <property type="entry name" value="Winged helix-like DNA-binding domain superfamily/Winged helix DNA-binding domain"/>
    <property type="match status" value="1"/>
</dbReference>
<dbReference type="RefSeq" id="WP_069431099.1">
    <property type="nucleotide sequence ID" value="NZ_MEHA01000001.1"/>
</dbReference>
<organism evidence="1 2">
    <name type="scientific">Eisenbergiella tayi</name>
    <dbReference type="NCBI Taxonomy" id="1432052"/>
    <lineage>
        <taxon>Bacteria</taxon>
        <taxon>Bacillati</taxon>
        <taxon>Bacillota</taxon>
        <taxon>Clostridia</taxon>
        <taxon>Lachnospirales</taxon>
        <taxon>Lachnospiraceae</taxon>
        <taxon>Eisenbergiella</taxon>
    </lineage>
</organism>
<dbReference type="OrthoDB" id="2032200at2"/>
<dbReference type="Proteomes" id="UP000094271">
    <property type="component" value="Unassembled WGS sequence"/>
</dbReference>
<dbReference type="InterPro" id="IPR036388">
    <property type="entry name" value="WH-like_DNA-bd_sf"/>
</dbReference>
<dbReference type="InterPro" id="IPR022689">
    <property type="entry name" value="Iron_dep_repressor"/>
</dbReference>
<protein>
    <submittedName>
        <fullName evidence="1">Uncharacterized protein</fullName>
    </submittedName>
</protein>
<reference evidence="1 2" key="1">
    <citation type="submission" date="2016-08" db="EMBL/GenBank/DDBJ databases">
        <authorList>
            <person name="Seilhamer J.J."/>
        </authorList>
    </citation>
    <scope>NUCLEOTIDE SEQUENCE [LARGE SCALE GENOMIC DNA]</scope>
    <source>
        <strain evidence="1 2">NML150140-1</strain>
    </source>
</reference>